<dbReference type="EMBL" id="FR799573">
    <property type="protein sequence ID" value="CBZ26554.1"/>
    <property type="molecule type" value="Genomic_DNA"/>
</dbReference>
<evidence type="ECO:0000313" key="6">
    <source>
        <dbReference type="Proteomes" id="UP000007259"/>
    </source>
</evidence>
<dbReference type="OrthoDB" id="265458at2759"/>
<organism evidence="5 6">
    <name type="scientific">Leishmania mexicana (strain MHOM/GT/2001/U1103)</name>
    <dbReference type="NCBI Taxonomy" id="929439"/>
    <lineage>
        <taxon>Eukaryota</taxon>
        <taxon>Discoba</taxon>
        <taxon>Euglenozoa</taxon>
        <taxon>Kinetoplastea</taxon>
        <taxon>Metakinetoplastina</taxon>
        <taxon>Trypanosomatida</taxon>
        <taxon>Trypanosomatidae</taxon>
        <taxon>Leishmaniinae</taxon>
        <taxon>Leishmania</taxon>
    </lineage>
</organism>
<reference evidence="5 6" key="1">
    <citation type="journal article" date="2011" name="Genome Res.">
        <title>Chromosome and gene copy number variation allow major structural change between species and strains of Leishmania.</title>
        <authorList>
            <person name="Rogers M.B."/>
            <person name="Hilley J.D."/>
            <person name="Dickens N.J."/>
            <person name="Wilkes J."/>
            <person name="Bates P.A."/>
            <person name="Depledge D.P."/>
            <person name="Harris D."/>
            <person name="Her Y."/>
            <person name="Herzyk P."/>
            <person name="Imamura H."/>
            <person name="Otto T.D."/>
            <person name="Sanders M."/>
            <person name="Seeger K."/>
            <person name="Dujardin J.C."/>
            <person name="Berriman M."/>
            <person name="Smith D.F."/>
            <person name="Hertz-Fowler C."/>
            <person name="Mottram J.C."/>
        </authorList>
    </citation>
    <scope>NUCLEOTIDE SEQUENCE [LARGE SCALE GENOMIC DNA]</scope>
    <source>
        <strain evidence="5 6">MHOM/GT/2001/U1103</strain>
    </source>
</reference>
<feature type="compositionally biased region" description="Polar residues" evidence="4">
    <location>
        <begin position="657"/>
        <end position="666"/>
    </location>
</feature>
<dbReference type="AlphaFoldDB" id="E9AUC6"/>
<dbReference type="InterPro" id="IPR032675">
    <property type="entry name" value="LRR_dom_sf"/>
</dbReference>
<dbReference type="GeneID" id="13447912"/>
<evidence type="ECO:0000256" key="4">
    <source>
        <dbReference type="SAM" id="MobiDB-lite"/>
    </source>
</evidence>
<feature type="region of interest" description="Disordered" evidence="4">
    <location>
        <begin position="566"/>
        <end position="708"/>
    </location>
</feature>
<keyword evidence="3" id="KW-0175">Coiled coil</keyword>
<keyword evidence="6" id="KW-1185">Reference proteome</keyword>
<proteinExistence type="predicted"/>
<evidence type="ECO:0000256" key="2">
    <source>
        <dbReference type="ARBA" id="ARBA00022737"/>
    </source>
</evidence>
<sequence length="708" mass="75793">MEYHRLDLVHQGVESFEGLAERKDENFLVINLQRNGLTSFEFFGTHPYLIELYLQHNNIESFRGLTRQVSLRSLHLQGCPVACHPYYRLMALLTIGFGLEDVDGLPITSQERHVAKALGKRAALAVSYGWLLDLHPRTSAEYDAIIDEFRRLRRDEYKRTQSSRLASVKAVLANLDRTQRQHGHSTAAELQMTERERTITRLTRRVAQLECQLAASSSAHAVPLLPPTEAAVGVLGNNNRVSSSSGLFSAAELALMDKMSFLQGIQLRHNLGSEQGDFHRVCLQIDHETLTAESFLSRDRLVQLTLRSLRVRHVRPLTLAATDATGGTVELRFDSLPLLQAVYKALFLLSARPVPPLSVTTQGELQVVESVRRHSPKALTLSGSPLTSFSLSEVGQSISWCTASEHPANATKAGVLTSTPSASNIERGAPAAKHVETLDNVTDVPPLPAAYSSPSSAGRSHPDYSVKATRKSRTAAAVTKDNFAPEALGAASHDFDASVAQVDGALSKSTKAETVEVFPAIKSEGLESLVLKSIDSESVVFQSDTRGQSHASEGGVIVPGVEENAVQPPRVPPLAPANAARPAGSSKAPPPLRVPPRKTQAGRTSATSSVSSVEVRSGTDAAAAPGSTALASVGSFGRPGAASQRSSIVFSGRPEGKQTSSASFQVAKSDGGSAAANTARPSPKDYAKPASTSHFRSLLIDSDSDSNH</sequence>
<keyword evidence="2" id="KW-0677">Repeat</keyword>
<dbReference type="KEGG" id="lmi:LMXM_36_6900"/>
<dbReference type="SUPFAM" id="SSF52058">
    <property type="entry name" value="L domain-like"/>
    <property type="match status" value="1"/>
</dbReference>
<gene>
    <name evidence="5" type="ORF">LMXM_36_6900</name>
</gene>
<dbReference type="PANTHER" id="PTHR18849">
    <property type="entry name" value="LEUCINE RICH REPEAT PROTEIN"/>
    <property type="match status" value="1"/>
</dbReference>
<dbReference type="VEuPathDB" id="TriTrypDB:LmxM.36.6900"/>
<accession>E9AUC6</accession>
<protein>
    <recommendedName>
        <fullName evidence="7">Leucine-rich repeat protein</fullName>
    </recommendedName>
</protein>
<dbReference type="InterPro" id="IPR001611">
    <property type="entry name" value="Leu-rich_rpt"/>
</dbReference>
<dbReference type="OMA" id="PYYRLMA"/>
<feature type="coiled-coil region" evidence="3">
    <location>
        <begin position="192"/>
        <end position="219"/>
    </location>
</feature>
<dbReference type="RefSeq" id="XP_003875050.1">
    <property type="nucleotide sequence ID" value="XM_003875001.1"/>
</dbReference>
<dbReference type="Proteomes" id="UP000007259">
    <property type="component" value="Chromosome 20"/>
</dbReference>
<evidence type="ECO:0000256" key="1">
    <source>
        <dbReference type="ARBA" id="ARBA00022614"/>
    </source>
</evidence>
<evidence type="ECO:0000256" key="3">
    <source>
        <dbReference type="SAM" id="Coils"/>
    </source>
</evidence>
<feature type="compositionally biased region" description="Low complexity" evidence="4">
    <location>
        <begin position="601"/>
        <end position="632"/>
    </location>
</feature>
<name>E9AUC6_LEIMU</name>
<dbReference type="PhylomeDB" id="E9AUC6"/>
<dbReference type="PANTHER" id="PTHR18849:SF0">
    <property type="entry name" value="CILIA- AND FLAGELLA-ASSOCIATED PROTEIN 410-RELATED"/>
    <property type="match status" value="1"/>
</dbReference>
<keyword evidence="1" id="KW-0433">Leucine-rich repeat</keyword>
<dbReference type="Gene3D" id="3.80.10.10">
    <property type="entry name" value="Ribonuclease Inhibitor"/>
    <property type="match status" value="1"/>
</dbReference>
<dbReference type="PROSITE" id="PS51450">
    <property type="entry name" value="LRR"/>
    <property type="match status" value="1"/>
</dbReference>
<evidence type="ECO:0000313" key="5">
    <source>
        <dbReference type="EMBL" id="CBZ26554.1"/>
    </source>
</evidence>
<evidence type="ECO:0008006" key="7">
    <source>
        <dbReference type="Google" id="ProtNLM"/>
    </source>
</evidence>